<evidence type="ECO:0000313" key="4">
    <source>
        <dbReference type="EMBL" id="KAK8047123.1"/>
    </source>
</evidence>
<dbReference type="InterPro" id="IPR051299">
    <property type="entry name" value="AB_hydrolase_lip/est"/>
</dbReference>
<dbReference type="SUPFAM" id="SSF53474">
    <property type="entry name" value="alpha/beta-Hydrolases"/>
    <property type="match status" value="1"/>
</dbReference>
<dbReference type="EMBL" id="JAQQWM010000009">
    <property type="protein sequence ID" value="KAK8047123.1"/>
    <property type="molecule type" value="Genomic_DNA"/>
</dbReference>
<reference evidence="4 5" key="1">
    <citation type="submission" date="2023-01" db="EMBL/GenBank/DDBJ databases">
        <title>Analysis of 21 Apiospora genomes using comparative genomics revels a genus with tremendous synthesis potential of carbohydrate active enzymes and secondary metabolites.</title>
        <authorList>
            <person name="Sorensen T."/>
        </authorList>
    </citation>
    <scope>NUCLEOTIDE SEQUENCE [LARGE SCALE GENOMIC DNA]</scope>
    <source>
        <strain evidence="4 5">CBS 83171</strain>
    </source>
</reference>
<proteinExistence type="predicted"/>
<feature type="domain" description="Fungal lipase-type" evidence="3">
    <location>
        <begin position="35"/>
        <end position="146"/>
    </location>
</feature>
<dbReference type="InterPro" id="IPR029058">
    <property type="entry name" value="AB_hydrolase_fold"/>
</dbReference>
<protein>
    <submittedName>
        <fullName evidence="4">Extracellular lipase</fullName>
    </submittedName>
</protein>
<dbReference type="CDD" id="cd00519">
    <property type="entry name" value="Lipase_3"/>
    <property type="match status" value="1"/>
</dbReference>
<dbReference type="PANTHER" id="PTHR46640:SF1">
    <property type="entry name" value="FUNGAL LIPASE-LIKE DOMAIN-CONTAINING PROTEIN-RELATED"/>
    <property type="match status" value="1"/>
</dbReference>
<evidence type="ECO:0000256" key="2">
    <source>
        <dbReference type="ARBA" id="ARBA00022801"/>
    </source>
</evidence>
<accession>A0ABR1TKG1</accession>
<evidence type="ECO:0000313" key="5">
    <source>
        <dbReference type="Proteomes" id="UP001446871"/>
    </source>
</evidence>
<gene>
    <name evidence="4" type="ORF">PG996_015187</name>
</gene>
<name>A0ABR1TKG1_9PEZI</name>
<dbReference type="Gene3D" id="3.40.50.1820">
    <property type="entry name" value="alpha/beta hydrolase"/>
    <property type="match status" value="1"/>
</dbReference>
<organism evidence="4 5">
    <name type="scientific">Apiospora saccharicola</name>
    <dbReference type="NCBI Taxonomy" id="335842"/>
    <lineage>
        <taxon>Eukaryota</taxon>
        <taxon>Fungi</taxon>
        <taxon>Dikarya</taxon>
        <taxon>Ascomycota</taxon>
        <taxon>Pezizomycotina</taxon>
        <taxon>Sordariomycetes</taxon>
        <taxon>Xylariomycetidae</taxon>
        <taxon>Amphisphaeriales</taxon>
        <taxon>Apiosporaceae</taxon>
        <taxon>Apiospora</taxon>
    </lineage>
</organism>
<dbReference type="Proteomes" id="UP001446871">
    <property type="component" value="Unassembled WGS sequence"/>
</dbReference>
<dbReference type="InterPro" id="IPR002921">
    <property type="entry name" value="Fungal_lipase-type"/>
</dbReference>
<dbReference type="Pfam" id="PF01764">
    <property type="entry name" value="Lipase_3"/>
    <property type="match status" value="1"/>
</dbReference>
<evidence type="ECO:0000256" key="1">
    <source>
        <dbReference type="ARBA" id="ARBA00022729"/>
    </source>
</evidence>
<comment type="caution">
    <text evidence="4">The sequence shown here is derived from an EMBL/GenBank/DDBJ whole genome shotgun (WGS) entry which is preliminary data.</text>
</comment>
<sequence length="210" mass="22641">MPWACLLGGSGLGSTWLTTKTSQTIFRNDGAKEIVLAFPGTIDLQHIATDLNFPQTPHPACDGCAVHQGVYETWLSIANNTTTQVKEAQQANPDYQFVIVGHSLGGGLANNAYVDMQRGGIKVDRVVTFGELAVGNQKYADHVDSIAGATDDPSKPGMFMRVTHANGKRQSMKLPSPGRAQRGCSNRLDDFQVLWTGVQSVQYGTGRDCD</sequence>
<keyword evidence="1" id="KW-0732">Signal</keyword>
<keyword evidence="2" id="KW-0378">Hydrolase</keyword>
<keyword evidence="5" id="KW-1185">Reference proteome</keyword>
<dbReference type="PANTHER" id="PTHR46640">
    <property type="entry name" value="TRIACYLGLYCEROL LIPASE, PUTATIVE (AFU_ORTHOLOGUE AFUA_6G06510)-RELATED"/>
    <property type="match status" value="1"/>
</dbReference>
<evidence type="ECO:0000259" key="3">
    <source>
        <dbReference type="Pfam" id="PF01764"/>
    </source>
</evidence>